<dbReference type="OrthoDB" id="375723at2759"/>
<name>A0A1A8VV88_PLAMA</name>
<dbReference type="KEGG" id="pmal:PMUG01_05020300"/>
<evidence type="ECO:0000313" key="5">
    <source>
        <dbReference type="Proteomes" id="UP000078597"/>
    </source>
</evidence>
<dbReference type="OMA" id="RDRWITN"/>
<reference evidence="3" key="1">
    <citation type="submission" date="2016-05" db="EMBL/GenBank/DDBJ databases">
        <authorList>
            <person name="Lavstsen T."/>
            <person name="Jespersen J.S."/>
        </authorList>
    </citation>
    <scope>NUCLEOTIDE SEQUENCE [LARGE SCALE GENOMIC DNA]</scope>
</reference>
<dbReference type="VEuPathDB" id="PlasmoDB:PmUG01_05020300"/>
<reference evidence="5" key="2">
    <citation type="submission" date="2016-05" db="EMBL/GenBank/DDBJ databases">
        <authorList>
            <person name="Naeem Raeece"/>
        </authorList>
    </citation>
    <scope>NUCLEOTIDE SEQUENCE [LARGE SCALE GENOMIC DNA]</scope>
</reference>
<evidence type="ECO:0008006" key="7">
    <source>
        <dbReference type="Google" id="ProtNLM"/>
    </source>
</evidence>
<dbReference type="AlphaFoldDB" id="A0A1A8VV88"/>
<keyword evidence="2" id="KW-0732">Signal</keyword>
<protein>
    <recommendedName>
        <fullName evidence="7">Crystalloid-specific PH domain-containing protein</fullName>
    </recommendedName>
</protein>
<evidence type="ECO:0000313" key="4">
    <source>
        <dbReference type="EMBL" id="SBT87340.1"/>
    </source>
</evidence>
<evidence type="ECO:0000256" key="2">
    <source>
        <dbReference type="SAM" id="SignalP"/>
    </source>
</evidence>
<evidence type="ECO:0000256" key="1">
    <source>
        <dbReference type="SAM" id="MobiDB-lite"/>
    </source>
</evidence>
<organism evidence="3 5">
    <name type="scientific">Plasmodium malariae</name>
    <dbReference type="NCBI Taxonomy" id="5858"/>
    <lineage>
        <taxon>Eukaryota</taxon>
        <taxon>Sar</taxon>
        <taxon>Alveolata</taxon>
        <taxon>Apicomplexa</taxon>
        <taxon>Aconoidasida</taxon>
        <taxon>Haemosporida</taxon>
        <taxon>Plasmodiidae</taxon>
        <taxon>Plasmodium</taxon>
        <taxon>Plasmodium (Plasmodium)</taxon>
    </lineage>
</organism>
<dbReference type="RefSeq" id="XP_028860349.1">
    <property type="nucleotide sequence ID" value="XM_029003399.1"/>
</dbReference>
<dbReference type="Proteomes" id="UP000219813">
    <property type="component" value="Chromosome 5"/>
</dbReference>
<feature type="signal peptide" evidence="2">
    <location>
        <begin position="1"/>
        <end position="18"/>
    </location>
</feature>
<dbReference type="EMBL" id="LT594626">
    <property type="protein sequence ID" value="SBT87340.1"/>
    <property type="molecule type" value="Genomic_DNA"/>
</dbReference>
<gene>
    <name evidence="4" type="primary">PmUG01_05020300</name>
    <name evidence="3" type="ORF">PMALA_004380</name>
    <name evidence="4" type="ORF">PMUG01_05020300</name>
</gene>
<reference evidence="4 6" key="3">
    <citation type="submission" date="2016-06" db="EMBL/GenBank/DDBJ databases">
        <authorList>
            <consortium name="Pathogen Informatics"/>
        </authorList>
    </citation>
    <scope>NUCLEOTIDE SEQUENCE [LARGE SCALE GENOMIC DNA]</scope>
</reference>
<feature type="chain" id="PRO_5015059604" description="Crystalloid-specific PH domain-containing protein" evidence="2">
    <location>
        <begin position="19"/>
        <end position="300"/>
    </location>
</feature>
<feature type="region of interest" description="Disordered" evidence="1">
    <location>
        <begin position="261"/>
        <end position="283"/>
    </location>
</feature>
<proteinExistence type="predicted"/>
<dbReference type="Proteomes" id="UP000078597">
    <property type="component" value="Unassembled WGS sequence"/>
</dbReference>
<dbReference type="GeneID" id="39867245"/>
<dbReference type="EMBL" id="FLQW01000234">
    <property type="protein sequence ID" value="SBS82745.1"/>
    <property type="molecule type" value="Genomic_DNA"/>
</dbReference>
<evidence type="ECO:0000313" key="3">
    <source>
        <dbReference type="EMBL" id="SBS82745.1"/>
    </source>
</evidence>
<keyword evidence="6" id="KW-1185">Reference proteome</keyword>
<sequence length="300" mass="35293">MRTILFISIICLVAICNGHRNFPKRNNYLQYLRSQTFMQEKAKNKKLNENYSEDINEFDEYEADESEWVRDDEKRGKGIQRKGSIYNTRENDDDRKDENKLVFKNIEKELNSIEVLNDERKVNLTGGGRECSVNEKGTLDVSINSSDIFNLNKYMVEITSSSILIKELNNDKVVVKDLPFKHIKLPIETIEETRECWNIKLIKEKILFCEKKKEDRDRWITNILKALFCYNSNNLTIEEWNKDINTKFDIPKESTVDKRIQSLKKKNSGDDNSPKYVKQSSNNNIVISDIKNDKPKIEFN</sequence>
<evidence type="ECO:0000313" key="6">
    <source>
        <dbReference type="Proteomes" id="UP000219813"/>
    </source>
</evidence>
<accession>A0A1A8VV88</accession>